<keyword evidence="3" id="KW-0999">Mitochondrion inner membrane</keyword>
<keyword evidence="3" id="KW-0496">Mitochondrion</keyword>
<dbReference type="SUPFAM" id="SSF52540">
    <property type="entry name" value="P-loop containing nucleoside triphosphate hydrolases"/>
    <property type="match status" value="1"/>
</dbReference>
<reference evidence="8" key="1">
    <citation type="submission" date="2015-09" db="EMBL/GenBank/DDBJ databases">
        <authorList>
            <consortium name="Pathogen Informatics"/>
        </authorList>
    </citation>
    <scope>NUCLEOTIDE SEQUENCE [LARGE SCALE GENOMIC DNA]</scope>
    <source>
        <strain evidence="8">Lake Konstanz</strain>
    </source>
</reference>
<dbReference type="OMA" id="QEFAMIV"/>
<organism evidence="7 8">
    <name type="scientific">Bodo saltans</name>
    <name type="common">Flagellated protozoan</name>
    <dbReference type="NCBI Taxonomy" id="75058"/>
    <lineage>
        <taxon>Eukaryota</taxon>
        <taxon>Discoba</taxon>
        <taxon>Euglenozoa</taxon>
        <taxon>Kinetoplastea</taxon>
        <taxon>Metakinetoplastina</taxon>
        <taxon>Eubodonida</taxon>
        <taxon>Bodonidae</taxon>
        <taxon>Bodo</taxon>
    </lineage>
</organism>
<keyword evidence="3" id="KW-0472">Membrane</keyword>
<evidence type="ECO:0000256" key="2">
    <source>
        <dbReference type="ARBA" id="ARBA00007448"/>
    </source>
</evidence>
<comment type="similarity">
    <text evidence="2">Belongs to the AAA ATPase family. BCS1 subfamily.</text>
</comment>
<accession>A0A0S4IXD9</accession>
<evidence type="ECO:0000313" key="7">
    <source>
        <dbReference type="EMBL" id="CUG07479.1"/>
    </source>
</evidence>
<gene>
    <name evidence="7" type="ORF">BSAL_73770</name>
</gene>
<dbReference type="PANTHER" id="PTHR23070">
    <property type="entry name" value="BCS1 AAA-TYPE ATPASE"/>
    <property type="match status" value="1"/>
</dbReference>
<feature type="domain" description="BCS1 N-terminal" evidence="6">
    <location>
        <begin position="4"/>
        <end position="195"/>
    </location>
</feature>
<dbReference type="OrthoDB" id="10251412at2759"/>
<feature type="region of interest" description="Disordered" evidence="4">
    <location>
        <begin position="370"/>
        <end position="389"/>
    </location>
</feature>
<evidence type="ECO:0000259" key="6">
    <source>
        <dbReference type="SMART" id="SM01024"/>
    </source>
</evidence>
<comment type="subcellular location">
    <subcellularLocation>
        <location evidence="1">Mitochondrion inner membrane</location>
        <topology evidence="1">Single-pass membrane protein</topology>
    </subcellularLocation>
</comment>
<dbReference type="EMBL" id="CYKH01000631">
    <property type="protein sequence ID" value="CUG07479.1"/>
    <property type="molecule type" value="Genomic_DNA"/>
</dbReference>
<evidence type="ECO:0000256" key="1">
    <source>
        <dbReference type="ARBA" id="ARBA00004434"/>
    </source>
</evidence>
<dbReference type="GO" id="GO:0005524">
    <property type="term" value="F:ATP binding"/>
    <property type="evidence" value="ECO:0007669"/>
    <property type="project" value="InterPro"/>
</dbReference>
<name>A0A0S4IXD9_BODSA</name>
<dbReference type="InterPro" id="IPR027417">
    <property type="entry name" value="P-loop_NTPase"/>
</dbReference>
<dbReference type="GO" id="GO:0005743">
    <property type="term" value="C:mitochondrial inner membrane"/>
    <property type="evidence" value="ECO:0007669"/>
    <property type="project" value="UniProtKB-SubCell"/>
</dbReference>
<evidence type="ECO:0000256" key="3">
    <source>
        <dbReference type="ARBA" id="ARBA00022792"/>
    </source>
</evidence>
<dbReference type="VEuPathDB" id="TriTrypDB:BSAL_73770"/>
<protein>
    <submittedName>
        <fullName evidence="7">ATP-dependent chaperone, putative</fullName>
    </submittedName>
</protein>
<dbReference type="AlphaFoldDB" id="A0A0S4IXD9"/>
<dbReference type="InterPro" id="IPR003593">
    <property type="entry name" value="AAA+_ATPase"/>
</dbReference>
<dbReference type="SMART" id="SM00382">
    <property type="entry name" value="AAA"/>
    <property type="match status" value="1"/>
</dbReference>
<dbReference type="Pfam" id="PF08740">
    <property type="entry name" value="BCS1_N"/>
    <property type="match status" value="1"/>
</dbReference>
<feature type="domain" description="AAA+ ATPase" evidence="5">
    <location>
        <begin position="225"/>
        <end position="355"/>
    </location>
</feature>
<dbReference type="Pfam" id="PF00004">
    <property type="entry name" value="AAA"/>
    <property type="match status" value="1"/>
</dbReference>
<evidence type="ECO:0000256" key="4">
    <source>
        <dbReference type="SAM" id="MobiDB-lite"/>
    </source>
</evidence>
<proteinExistence type="inferred from homology"/>
<dbReference type="InterPro" id="IPR050747">
    <property type="entry name" value="Mitochondrial_chaperone_BCS1"/>
</dbReference>
<dbReference type="InterPro" id="IPR003959">
    <property type="entry name" value="ATPase_AAA_core"/>
</dbReference>
<dbReference type="GO" id="GO:0016887">
    <property type="term" value="F:ATP hydrolysis activity"/>
    <property type="evidence" value="ECO:0007669"/>
    <property type="project" value="InterPro"/>
</dbReference>
<evidence type="ECO:0000259" key="5">
    <source>
        <dbReference type="SMART" id="SM00382"/>
    </source>
</evidence>
<evidence type="ECO:0000313" key="8">
    <source>
        <dbReference type="Proteomes" id="UP000051952"/>
    </source>
</evidence>
<feature type="compositionally biased region" description="Polar residues" evidence="4">
    <location>
        <begin position="370"/>
        <end position="379"/>
    </location>
</feature>
<dbReference type="InterPro" id="IPR014851">
    <property type="entry name" value="BCS1_N"/>
</dbReference>
<sequence length="412" mass="45303">MMIALAAGGLLYDLWASQKEHVWRWLQEWWCTRVELRSAQHRELCDAFLFWCSRRTDVFGSQNLCVGPPPSELEPAADNLKESQVALAPGFGRHVLSVSVGDGSMSSRRVVFTRDVDESMKHKGGFHRGSNGPTADEVITLTATGSDAREFLLRVLNDAHEEYRASLQGHAKVFSNDGGYWDQLCWRQYRREDTMQLTTAQTRILNEVKQFFASRQSYAALGVPWRRGYLLEGPPGTGKSSFISVAAGAVQAPMYILSLRDPQLNDATLLRAVNSIPCGSFLVLEDVDSIAVSATSEQSHAPSTISLSGLLNAIDGIAASEGRLLIMTANRPEVLPPALLRPGRIDQVIHFDQLSSVDARTMTQRLYASQLQSGGNPQTAPVPPDSKATKTAAELQHEVLQRLVYLPKANAS</sequence>
<keyword evidence="8" id="KW-1185">Reference proteome</keyword>
<dbReference type="Gene3D" id="3.40.50.300">
    <property type="entry name" value="P-loop containing nucleotide triphosphate hydrolases"/>
    <property type="match status" value="1"/>
</dbReference>
<dbReference type="SMART" id="SM01024">
    <property type="entry name" value="BCS1_N"/>
    <property type="match status" value="1"/>
</dbReference>
<dbReference type="Proteomes" id="UP000051952">
    <property type="component" value="Unassembled WGS sequence"/>
</dbReference>